<dbReference type="InterPro" id="IPR041492">
    <property type="entry name" value="HAD_2"/>
</dbReference>
<dbReference type="InterPro" id="IPR045228">
    <property type="entry name" value="Gpp1/Gpp2-like"/>
</dbReference>
<evidence type="ECO:0000256" key="1">
    <source>
        <dbReference type="ARBA" id="ARBA00022801"/>
    </source>
</evidence>
<dbReference type="AlphaFoldDB" id="A0A9J6BF31"/>
<name>A0A9J6BF31_POLVA</name>
<dbReference type="NCBIfam" id="TIGR01509">
    <property type="entry name" value="HAD-SF-IA-v3"/>
    <property type="match status" value="1"/>
</dbReference>
<dbReference type="Gene3D" id="3.40.50.1000">
    <property type="entry name" value="HAD superfamily/HAD-like"/>
    <property type="match status" value="1"/>
</dbReference>
<dbReference type="InterPro" id="IPR023214">
    <property type="entry name" value="HAD_sf"/>
</dbReference>
<dbReference type="CDD" id="cd07529">
    <property type="entry name" value="HAD_AtGPP-like"/>
    <property type="match status" value="1"/>
</dbReference>
<dbReference type="Gene3D" id="1.10.150.240">
    <property type="entry name" value="Putative phosphatase, domain 2"/>
    <property type="match status" value="1"/>
</dbReference>
<dbReference type="OrthoDB" id="40579at2759"/>
<dbReference type="SFLD" id="SFLDS00003">
    <property type="entry name" value="Haloacid_Dehalogenase"/>
    <property type="match status" value="1"/>
</dbReference>
<comment type="caution">
    <text evidence="2">The sequence shown here is derived from an EMBL/GenBank/DDBJ whole genome shotgun (WGS) entry which is preliminary data.</text>
</comment>
<dbReference type="GO" id="GO:0016791">
    <property type="term" value="F:phosphatase activity"/>
    <property type="evidence" value="ECO:0007669"/>
    <property type="project" value="InterPro"/>
</dbReference>
<sequence length="235" mass="26712">MSSRYKPVTHCIFDMDGLLLDTETLYTIATQNILDKYFQNPRKIYTWDVKATLMGFQTEEVARRIVNYYEIPITWQEYVVLAKEQIDMLMPKCEKTKGAEKLVRHLYNNNVPICLATSSSKESYDVKTIQHKELFKLFHHIVQGSSDCEVKNGKPAPDIFLIAMKRFGDGVEAENCLVFEDAPNGVKAACSAGMQVVMVPDPNVPKFHCENATQVLDSLLDFKPEDFGLPAFSDK</sequence>
<dbReference type="FunFam" id="3.40.50.1000:FF:000055">
    <property type="entry name" value="Haloacid dehalogenase-like hydrolase family protein"/>
    <property type="match status" value="1"/>
</dbReference>
<dbReference type="InterPro" id="IPR006439">
    <property type="entry name" value="HAD-SF_hydro_IA"/>
</dbReference>
<keyword evidence="1" id="KW-0378">Hydrolase</keyword>
<dbReference type="SFLD" id="SFLDG01129">
    <property type="entry name" value="C1.5:_HAD__Beta-PGM__Phosphata"/>
    <property type="match status" value="1"/>
</dbReference>
<dbReference type="SUPFAM" id="SSF56784">
    <property type="entry name" value="HAD-like"/>
    <property type="match status" value="1"/>
</dbReference>
<reference evidence="2" key="1">
    <citation type="submission" date="2021-03" db="EMBL/GenBank/DDBJ databases">
        <title>Chromosome level genome of the anhydrobiotic midge Polypedilum vanderplanki.</title>
        <authorList>
            <person name="Yoshida Y."/>
            <person name="Kikawada T."/>
            <person name="Gusev O."/>
        </authorList>
    </citation>
    <scope>NUCLEOTIDE SEQUENCE</scope>
    <source>
        <strain evidence="2">NIAS01</strain>
        <tissue evidence="2">Whole body or cell culture</tissue>
    </source>
</reference>
<accession>A0A9J6BF31</accession>
<protein>
    <submittedName>
        <fullName evidence="2">Uncharacterized protein</fullName>
    </submittedName>
</protein>
<organism evidence="2 3">
    <name type="scientific">Polypedilum vanderplanki</name>
    <name type="common">Sleeping chironomid midge</name>
    <dbReference type="NCBI Taxonomy" id="319348"/>
    <lineage>
        <taxon>Eukaryota</taxon>
        <taxon>Metazoa</taxon>
        <taxon>Ecdysozoa</taxon>
        <taxon>Arthropoda</taxon>
        <taxon>Hexapoda</taxon>
        <taxon>Insecta</taxon>
        <taxon>Pterygota</taxon>
        <taxon>Neoptera</taxon>
        <taxon>Endopterygota</taxon>
        <taxon>Diptera</taxon>
        <taxon>Nematocera</taxon>
        <taxon>Chironomoidea</taxon>
        <taxon>Chironomidae</taxon>
        <taxon>Chironominae</taxon>
        <taxon>Polypedilum</taxon>
        <taxon>Polypedilum</taxon>
    </lineage>
</organism>
<evidence type="ECO:0000313" key="3">
    <source>
        <dbReference type="Proteomes" id="UP001107558"/>
    </source>
</evidence>
<gene>
    <name evidence="2" type="ORF">PVAND_016436</name>
</gene>
<dbReference type="Proteomes" id="UP001107558">
    <property type="component" value="Chromosome 4"/>
</dbReference>
<dbReference type="PANTHER" id="PTHR18901:SF38">
    <property type="entry name" value="PSEUDOURIDINE-5'-PHOSPHATASE"/>
    <property type="match status" value="1"/>
</dbReference>
<evidence type="ECO:0000313" key="2">
    <source>
        <dbReference type="EMBL" id="KAG5668497.1"/>
    </source>
</evidence>
<dbReference type="InterPro" id="IPR023198">
    <property type="entry name" value="PGP-like_dom2"/>
</dbReference>
<dbReference type="EMBL" id="JADBJN010000004">
    <property type="protein sequence ID" value="KAG5668497.1"/>
    <property type="molecule type" value="Genomic_DNA"/>
</dbReference>
<dbReference type="PANTHER" id="PTHR18901">
    <property type="entry name" value="2-DEOXYGLUCOSE-6-PHOSPHATE PHOSPHATASE 2"/>
    <property type="match status" value="1"/>
</dbReference>
<dbReference type="InterPro" id="IPR036412">
    <property type="entry name" value="HAD-like_sf"/>
</dbReference>
<proteinExistence type="predicted"/>
<keyword evidence="3" id="KW-1185">Reference proteome</keyword>
<dbReference type="Pfam" id="PF13419">
    <property type="entry name" value="HAD_2"/>
    <property type="match status" value="1"/>
</dbReference>